<dbReference type="OrthoDB" id="7392270at2"/>
<feature type="signal peptide" evidence="1">
    <location>
        <begin position="1"/>
        <end position="19"/>
    </location>
</feature>
<keyword evidence="3" id="KW-1185">Reference proteome</keyword>
<protein>
    <submittedName>
        <fullName evidence="2">Uncharacterized protein</fullName>
    </submittedName>
</protein>
<dbReference type="Proteomes" id="UP000199585">
    <property type="component" value="Unassembled WGS sequence"/>
</dbReference>
<proteinExistence type="predicted"/>
<evidence type="ECO:0000313" key="2">
    <source>
        <dbReference type="EMBL" id="SEN22258.1"/>
    </source>
</evidence>
<accession>A0A1H8EU31</accession>
<name>A0A1H8EU31_9RHOB</name>
<sequence>MFRHLPFALLLAACAPVMAAAPGELTLAPTGYRDADDPCRLAYETAATNRYLDDAADLVACPAGPDADAFGAKTNGRTVADMAGYRLFSVPRR</sequence>
<evidence type="ECO:0000313" key="3">
    <source>
        <dbReference type="Proteomes" id="UP000199585"/>
    </source>
</evidence>
<dbReference type="EMBL" id="FOCI01000011">
    <property type="protein sequence ID" value="SEN22258.1"/>
    <property type="molecule type" value="Genomic_DNA"/>
</dbReference>
<gene>
    <name evidence="2" type="ORF">SAMN04488003_11181</name>
</gene>
<keyword evidence="1" id="KW-0732">Signal</keyword>
<organism evidence="2 3">
    <name type="scientific">Loktanella fryxellensis</name>
    <dbReference type="NCBI Taxonomy" id="245187"/>
    <lineage>
        <taxon>Bacteria</taxon>
        <taxon>Pseudomonadati</taxon>
        <taxon>Pseudomonadota</taxon>
        <taxon>Alphaproteobacteria</taxon>
        <taxon>Rhodobacterales</taxon>
        <taxon>Roseobacteraceae</taxon>
        <taxon>Loktanella</taxon>
    </lineage>
</organism>
<feature type="chain" id="PRO_5011640039" evidence="1">
    <location>
        <begin position="20"/>
        <end position="93"/>
    </location>
</feature>
<evidence type="ECO:0000256" key="1">
    <source>
        <dbReference type="SAM" id="SignalP"/>
    </source>
</evidence>
<dbReference type="STRING" id="245187.SAMN04488003_11181"/>
<dbReference type="AlphaFoldDB" id="A0A1H8EU31"/>
<dbReference type="RefSeq" id="WP_089902613.1">
    <property type="nucleotide sequence ID" value="NZ_FOCI01000011.1"/>
</dbReference>
<reference evidence="2 3" key="1">
    <citation type="submission" date="2016-10" db="EMBL/GenBank/DDBJ databases">
        <authorList>
            <person name="de Groot N.N."/>
        </authorList>
    </citation>
    <scope>NUCLEOTIDE SEQUENCE [LARGE SCALE GENOMIC DNA]</scope>
    <source>
        <strain evidence="2 3">DSM 16213</strain>
    </source>
</reference>